<dbReference type="STRING" id="1220554.GCA_001552135_02714"/>
<feature type="compositionally biased region" description="Acidic residues" evidence="1">
    <location>
        <begin position="498"/>
        <end position="509"/>
    </location>
</feature>
<reference evidence="2 3" key="1">
    <citation type="submission" date="2019-08" db="EMBL/GenBank/DDBJ databases">
        <title>Actinomadura sp. nov. CYP1-5 isolated from mountain soil.</title>
        <authorList>
            <person name="Songsumanus A."/>
            <person name="Kuncharoen N."/>
            <person name="Kudo T."/>
            <person name="Yuki M."/>
            <person name="Igarashi Y."/>
            <person name="Tanasupawat S."/>
        </authorList>
    </citation>
    <scope>NUCLEOTIDE SEQUENCE [LARGE SCALE GENOMIC DNA]</scope>
    <source>
        <strain evidence="2 3">JCM 14158</strain>
    </source>
</reference>
<dbReference type="Proteomes" id="UP000323380">
    <property type="component" value="Unassembled WGS sequence"/>
</dbReference>
<dbReference type="SUPFAM" id="SSF52540">
    <property type="entry name" value="P-loop containing nucleoside triphosphate hydrolases"/>
    <property type="match status" value="1"/>
</dbReference>
<feature type="compositionally biased region" description="Basic and acidic residues" evidence="1">
    <location>
        <begin position="903"/>
        <end position="938"/>
    </location>
</feature>
<gene>
    <name evidence="2" type="ORF">FXF69_28215</name>
</gene>
<dbReference type="Gene3D" id="3.40.50.300">
    <property type="entry name" value="P-loop containing nucleotide triphosphate hydrolases"/>
    <property type="match status" value="1"/>
</dbReference>
<accession>A0A5D0NE23</accession>
<dbReference type="InterPro" id="IPR027417">
    <property type="entry name" value="P-loop_NTPase"/>
</dbReference>
<evidence type="ECO:0000313" key="3">
    <source>
        <dbReference type="Proteomes" id="UP000323380"/>
    </source>
</evidence>
<sequence>MREFLRLSPPEMLRAVLETVRLGDAKRLPPGADKLILRTMRQGESKRRAPLRFLMGGLWLHGLRNSDELDAADCAALLDAGTAAAVLARAPGVRMLVEFEAPEALMRWGLVRAVLEDRPLAVVALGLLAAEPDDRALPGMRDVWTACRDAHPELPARPAGLAELREAVRRGPSPRPEDLVTELDGLRDRFATAADAADRAAGHLREGRRPDDADLTLIKGAVADYDGVRARIEAVLPGEHPADLPALASSVRDAVSAVRARDRLRALRGVQGPEFVAGLLDEVRQAAEGDEDDGAGLVVLAELIEAMGGGEDRSAVPALAGRARGELPDRWHPLVDVALMGGLTVENVPADPAPPPAMPGPADPASPLADAARSSADPAPPPAASARSSAASARSSADAARSSADFARSSAEPAPPPVDAVPPSAEVAPPPADIDPASVEPASVEPASVEPASVEPASVEPASVEPASVESVPLTAKPPTAELGGAVDVPAPRKAPDDEPPAEDADEMSALDAFIEETVPAARTRPEQPKTPRPEPSQDQPSQRQPSELSNNDPGSGGGSEDESPPGPAQEDVPQKVGPDLLVAEGAALGAGRFGLAGWIRKAAGRPDAEVHARWCAALASGMAVFAGPLSAEFAALAAGLDAKALADDPAGGVLAWAAAIRAGLVFPDATRLAEGLNVLVSGHPVLRECGEAFALAARAGAYLSPGMDGWIRGAAGLAEARRTASQEAARLLEEAPHRTVKLARATEVWKALVLKDGEIGRLLTLAAEDDPAGADAAAAEVVRLRAGAGVDRLIDETDARVNGRKKGKAIIAGARATLHKWIDGALAAAGAWAAAVKEHGDGGPGGRDWRTGPLRQLRETIEGHRAAADEALAAMADAHRLPPDAHRPATDGHRPPSNAHRLTPDGHRPTLDAHRPTTDAPHRLPSDAHRLPADPHRAASNAAATCQPAAAAVDAARGLLAEAFALLDGRPLPTAEPPVAHLLNRDLLAAADVPLDPRTLRPRGEVSAAALAEVALAGPPDWTAVFEARAARLDHEGTEAVVAALESADPEAAARLRARREELVREARAVRDGRVERVRDRIATSRRDGLLTEGEERAAEEALNRLTAARHDFDRVQDALDGLLAHLDERCRAAIEAERARLAELAGGLAEADVDRIARHIDAGDLTTAREFLAQLKAGRQLPEKSEDNAFGRFYPAFPDAFHRRSVLTGRRARKQETSEFIPELKDALIAGRHAADPNLDDLLTAAGIDLPRMREPSRRVAGEGLRKWLNLRDGRTKTAGNMRSLIGAILKMVGLEGTQGRTDAAPDRMWIGLDDVQHLGSAEGALLPAFGSQKSPSGRRLRLLMLWGRPGPQQLVELLKDQPEGETVLVFYFGVLSADDRQQLARAARARPAPVAGVLDDAAIAYLACHPQDWSVTVALMAPFTATNPYTPAGDVPEEMFYGRSDQVRQVTDRMGPSFVFGGRQLGKSALLRKAERDLANDPNRTVILENVQTVGKVQSMSLWPRLGERLAQAGVIPPITGSAGGRPSGRAWSGVARRDQVVEAVRAWADADRDRQLLILLDEADGFLNQDAEQGRFEDVTALRTLMERTDRRVKVVWAGLHQTARFHSLPNQPLAQLGAPIAIGPLEPQDAFDLLVRPLATLGYTFPETLAARVIAEANNAPALVQLFAEKLLARLREGPRPLPYEITSADVAEVWRDQKLVGGFQERFEWTLNLDKRYKVIAYTVALHALGDGAGEALTVKELWEECRFWWARGFADCGGDDFRSLLAECVNLGVLGVDGGRYRLRTPHILKLLGGVREVENALENADGFEEPDHYDAHSYRMVYRDGPDRAPLSIGQITGLLRAERLVHVVTGSAAMHAERVVRSLEDMPAELPGLTLRSVRPGDGTLEAALRRARAHGGHDVILVDLHAPHHADQFERRLAEARAAVADESGEGTLSVVLVAGPASAPAWLRCASADDVELVPLRRFDPPAVRQWMLEDSLGFPDDAGQRELVRRTGGWPTLVGRVVTGIAERGGDRDHALDAVLRQVRAKPAALLDDTGVRADECLAAAWRVLVEWDARETPEDFAALLAASGEQGTSALTPDALRAHGYTGTRDLVDALRTLGALEPAGGLLACEPVLAEATRWADQG</sequence>
<feature type="region of interest" description="Disordered" evidence="1">
    <location>
        <begin position="346"/>
        <end position="575"/>
    </location>
</feature>
<protein>
    <submittedName>
        <fullName evidence="2">Uncharacterized protein</fullName>
    </submittedName>
</protein>
<keyword evidence="3" id="KW-1185">Reference proteome</keyword>
<name>A0A5D0NE23_9ACTN</name>
<feature type="region of interest" description="Disordered" evidence="1">
    <location>
        <begin position="882"/>
        <end position="943"/>
    </location>
</feature>
<feature type="compositionally biased region" description="Low complexity" evidence="1">
    <location>
        <begin position="384"/>
        <end position="412"/>
    </location>
</feature>
<dbReference type="EMBL" id="VSFG01000007">
    <property type="protein sequence ID" value="TYB42680.1"/>
    <property type="molecule type" value="Genomic_DNA"/>
</dbReference>
<feature type="compositionally biased region" description="Low complexity" evidence="1">
    <location>
        <begin position="537"/>
        <end position="554"/>
    </location>
</feature>
<dbReference type="RefSeq" id="WP_148344587.1">
    <property type="nucleotide sequence ID" value="NZ_VSFG01000007.1"/>
</dbReference>
<feature type="compositionally biased region" description="Basic and acidic residues" evidence="1">
    <location>
        <begin position="882"/>
        <end position="895"/>
    </location>
</feature>
<feature type="compositionally biased region" description="Low complexity" evidence="1">
    <location>
        <begin position="365"/>
        <end position="377"/>
    </location>
</feature>
<feature type="compositionally biased region" description="Pro residues" evidence="1">
    <location>
        <begin position="351"/>
        <end position="364"/>
    </location>
</feature>
<organism evidence="2 3">
    <name type="scientific">Actinomadura chibensis</name>
    <dbReference type="NCBI Taxonomy" id="392828"/>
    <lineage>
        <taxon>Bacteria</taxon>
        <taxon>Bacillati</taxon>
        <taxon>Actinomycetota</taxon>
        <taxon>Actinomycetes</taxon>
        <taxon>Streptosporangiales</taxon>
        <taxon>Thermomonosporaceae</taxon>
        <taxon>Actinomadura</taxon>
    </lineage>
</organism>
<proteinExistence type="predicted"/>
<comment type="caution">
    <text evidence="2">The sequence shown here is derived from an EMBL/GenBank/DDBJ whole genome shotgun (WGS) entry which is preliminary data.</text>
</comment>
<evidence type="ECO:0000256" key="1">
    <source>
        <dbReference type="SAM" id="MobiDB-lite"/>
    </source>
</evidence>
<feature type="compositionally biased region" description="Basic and acidic residues" evidence="1">
    <location>
        <begin position="524"/>
        <end position="533"/>
    </location>
</feature>
<evidence type="ECO:0000313" key="2">
    <source>
        <dbReference type="EMBL" id="TYB42680.1"/>
    </source>
</evidence>